<comment type="caution">
    <text evidence="1">The sequence shown here is derived from an EMBL/GenBank/DDBJ whole genome shotgun (WGS) entry which is preliminary data.</text>
</comment>
<protein>
    <submittedName>
        <fullName evidence="1">Type I-F CRISPR-associated protein Csy2</fullName>
    </submittedName>
</protein>
<dbReference type="NCBIfam" id="TIGR02565">
    <property type="entry name" value="cas_Csy2"/>
    <property type="match status" value="1"/>
</dbReference>
<proteinExistence type="predicted"/>
<keyword evidence="2" id="KW-1185">Reference proteome</keyword>
<dbReference type="EMBL" id="JBFRYA010000012">
    <property type="protein sequence ID" value="MEX1670011.1"/>
    <property type="molecule type" value="Genomic_DNA"/>
</dbReference>
<sequence>MTHTSYLLLDRLEIQAANTISSPLTYGFPAITGFVGAIHALGRRLPAENGISLGGVLIASHQCSVQQYRPHSYADYTFNQTRNPIKKDGKTAAIVEEGKVNLTVSLVIEVNIDRQAHKALRESADEFEQTIKQLIMQQRIAGGSVFNMRSIKWFESTSRDLQRALLPAFVLMDAQNDLAEITEEIRKNQPQATALDALIDVETMHHIPPDTEQKETEWRATSVKTGRGWLVPIPIGFQGIAPLIAPSQLANSRNPEYPSQYVECVYSLGKWVFPYRLNDLSACFWRYSQPQNNLYLVTQTNDKL</sequence>
<reference evidence="1 2" key="1">
    <citation type="journal article" date="2011" name="Int. J. Syst. Evol. Microbiol.">
        <title>Zhongshania antarctica gen. nov., sp. nov. and Zhongshania guokunii sp. nov., gammaproteobacteria respectively isolated from coastal attached (fast) ice and surface seawater of the Antarctic.</title>
        <authorList>
            <person name="Li H.J."/>
            <person name="Zhang X.Y."/>
            <person name="Chen C.X."/>
            <person name="Zhang Y.J."/>
            <person name="Gao Z.M."/>
            <person name="Yu Y."/>
            <person name="Chen X.L."/>
            <person name="Chen B."/>
            <person name="Zhang Y.Z."/>
        </authorList>
    </citation>
    <scope>NUCLEOTIDE SEQUENCE [LARGE SCALE GENOMIC DNA]</scope>
    <source>
        <strain evidence="1 2">ZS6-22T</strain>
    </source>
</reference>
<evidence type="ECO:0000313" key="1">
    <source>
        <dbReference type="EMBL" id="MEX1670011.1"/>
    </source>
</evidence>
<dbReference type="Pfam" id="PF09614">
    <property type="entry name" value="Cas_Csy2"/>
    <property type="match status" value="1"/>
</dbReference>
<gene>
    <name evidence="1" type="primary">csy2</name>
    <name evidence="1" type="ORF">AB4876_13905</name>
</gene>
<organism evidence="1 2">
    <name type="scientific">Zhongshania guokunii</name>
    <dbReference type="NCBI Taxonomy" id="641783"/>
    <lineage>
        <taxon>Bacteria</taxon>
        <taxon>Pseudomonadati</taxon>
        <taxon>Pseudomonadota</taxon>
        <taxon>Gammaproteobacteria</taxon>
        <taxon>Cellvibrionales</taxon>
        <taxon>Spongiibacteraceae</taxon>
        <taxon>Zhongshania</taxon>
    </lineage>
</organism>
<evidence type="ECO:0000313" key="2">
    <source>
        <dbReference type="Proteomes" id="UP001557485"/>
    </source>
</evidence>
<name>A0ABV3U800_9GAMM</name>
<dbReference type="InterPro" id="IPR013398">
    <property type="entry name" value="CRISPR-assoc_prot_Csy2"/>
</dbReference>
<accession>A0ABV3U800</accession>
<dbReference type="RefSeq" id="WP_368382383.1">
    <property type="nucleotide sequence ID" value="NZ_JBFRYA010000012.1"/>
</dbReference>
<dbReference type="Proteomes" id="UP001557485">
    <property type="component" value="Unassembled WGS sequence"/>
</dbReference>